<dbReference type="Proteomes" id="UP000053864">
    <property type="component" value="Unassembled WGS sequence"/>
</dbReference>
<feature type="non-terminal residue" evidence="2">
    <location>
        <position position="1"/>
    </location>
</feature>
<sequence length="39" mass="4464">RLEASRSFFFNTHMGGASNHKRLTNPSPNKSWLAAYIQK</sequence>
<protein>
    <submittedName>
        <fullName evidence="2">Uncharacterized protein</fullName>
    </submittedName>
</protein>
<name>W2J4M8_PHYNI</name>
<reference evidence="2 3" key="2">
    <citation type="submission" date="2013-11" db="EMBL/GenBank/DDBJ databases">
        <title>The Genome Sequence of Phytophthora parasitica CJ05E6.</title>
        <authorList>
            <consortium name="The Broad Institute Genomics Platform"/>
            <person name="Russ C."/>
            <person name="Tyler B."/>
            <person name="Panabieres F."/>
            <person name="Shan W."/>
            <person name="Tripathy S."/>
            <person name="Grunwald N."/>
            <person name="Machado M."/>
            <person name="Johnson C.S."/>
            <person name="Arredondo F."/>
            <person name="Hong C."/>
            <person name="Coffey M."/>
            <person name="Young S.K."/>
            <person name="Zeng Q."/>
            <person name="Gargeya S."/>
            <person name="Fitzgerald M."/>
            <person name="Abouelleil A."/>
            <person name="Alvarado L."/>
            <person name="Chapman S.B."/>
            <person name="Gainer-Dewar J."/>
            <person name="Goldberg J."/>
            <person name="Griggs A."/>
            <person name="Gujja S."/>
            <person name="Hansen M."/>
            <person name="Howarth C."/>
            <person name="Imamovic A."/>
            <person name="Ireland A."/>
            <person name="Larimer J."/>
            <person name="McCowan C."/>
            <person name="Murphy C."/>
            <person name="Pearson M."/>
            <person name="Poon T.W."/>
            <person name="Priest M."/>
            <person name="Roberts A."/>
            <person name="Saif S."/>
            <person name="Shea T."/>
            <person name="Sykes S."/>
            <person name="Wortman J."/>
            <person name="Nusbaum C."/>
            <person name="Birren B."/>
        </authorList>
    </citation>
    <scope>NUCLEOTIDE SEQUENCE [LARGE SCALE GENOMIC DNA]</scope>
    <source>
        <strain evidence="2 3">CJ05E6</strain>
    </source>
</reference>
<accession>W2J4M8</accession>
<dbReference type="EMBL" id="KI686049">
    <property type="protein sequence ID" value="ETK87988.1"/>
    <property type="molecule type" value="Genomic_DNA"/>
</dbReference>
<dbReference type="AlphaFoldDB" id="W2J4M8"/>
<reference evidence="1" key="1">
    <citation type="submission" date="2013-11" db="EMBL/GenBank/DDBJ databases">
        <title>The Genome Sequence of Phytophthora parasitica CJ02B3.</title>
        <authorList>
            <consortium name="The Broad Institute Genomics Platform"/>
            <person name="Russ C."/>
            <person name="Tyler B."/>
            <person name="Panabieres F."/>
            <person name="Shan W."/>
            <person name="Tripathy S."/>
            <person name="Grunwald N."/>
            <person name="Machado M."/>
            <person name="Johnson C.S."/>
            <person name="Arredondo F."/>
            <person name="Hong C."/>
            <person name="Coffey M."/>
            <person name="Young S.K."/>
            <person name="Zeng Q."/>
            <person name="Gargeya S."/>
            <person name="Fitzgerald M."/>
            <person name="Abouelleil A."/>
            <person name="Alvarado L."/>
            <person name="Chapman S.B."/>
            <person name="Gainer-Dewar J."/>
            <person name="Goldberg J."/>
            <person name="Griggs A."/>
            <person name="Gujja S."/>
            <person name="Hansen M."/>
            <person name="Howarth C."/>
            <person name="Imamovic A."/>
            <person name="Ireland A."/>
            <person name="Larimer J."/>
            <person name="McCowan C."/>
            <person name="Murphy C."/>
            <person name="Pearson M."/>
            <person name="Poon T.W."/>
            <person name="Priest M."/>
            <person name="Roberts A."/>
            <person name="Saif S."/>
            <person name="Shea T."/>
            <person name="Sykes S."/>
            <person name="Wortman J."/>
            <person name="Nusbaum C."/>
            <person name="Birren B."/>
        </authorList>
    </citation>
    <scope>NUCLEOTIDE SEQUENCE [LARGE SCALE GENOMIC DNA]</scope>
    <source>
        <strain evidence="1">CJ02B3</strain>
    </source>
</reference>
<proteinExistence type="predicted"/>
<dbReference type="EMBL" id="KI672665">
    <property type="protein sequence ID" value="ETL41395.1"/>
    <property type="molecule type" value="Genomic_DNA"/>
</dbReference>
<gene>
    <name evidence="1" type="ORF">L915_07705</name>
    <name evidence="2" type="ORF">L916_07634</name>
</gene>
<organism evidence="2 3">
    <name type="scientific">Phytophthora nicotianae</name>
    <name type="common">Potato buckeye rot agent</name>
    <name type="synonym">Phytophthora parasitica</name>
    <dbReference type="NCBI Taxonomy" id="4792"/>
    <lineage>
        <taxon>Eukaryota</taxon>
        <taxon>Sar</taxon>
        <taxon>Stramenopiles</taxon>
        <taxon>Oomycota</taxon>
        <taxon>Peronosporomycetes</taxon>
        <taxon>Peronosporales</taxon>
        <taxon>Peronosporaceae</taxon>
        <taxon>Phytophthora</taxon>
    </lineage>
</organism>
<dbReference type="Proteomes" id="UP000053236">
    <property type="component" value="Unassembled WGS sequence"/>
</dbReference>
<evidence type="ECO:0000313" key="1">
    <source>
        <dbReference type="EMBL" id="ETK87988.1"/>
    </source>
</evidence>
<evidence type="ECO:0000313" key="2">
    <source>
        <dbReference type="EMBL" id="ETL41395.1"/>
    </source>
</evidence>
<evidence type="ECO:0000313" key="3">
    <source>
        <dbReference type="Proteomes" id="UP000053864"/>
    </source>
</evidence>